<sequence length="173" mass="20736">MNYSDTKWISSFMAYQWVNNLCFFIMTLTELFVGSIDLKDVVLTLSIELGMILVILKSNRIKSRTKQVRYLFDRLETIREIMLNDQINKHFMIEAENFGRTILITIFLSLAGYPIPAFFVNILIGFMTNFKEKNLIFKLWRHPEYMVYLDLYGEKDLKHRREHQQFGEEVWTE</sequence>
<evidence type="ECO:0000256" key="1">
    <source>
        <dbReference type="SAM" id="Phobius"/>
    </source>
</evidence>
<keyword evidence="1" id="KW-1133">Transmembrane helix</keyword>
<organism evidence="2 3">
    <name type="scientific">Rhynocoris fuscipes</name>
    <dbReference type="NCBI Taxonomy" id="488301"/>
    <lineage>
        <taxon>Eukaryota</taxon>
        <taxon>Metazoa</taxon>
        <taxon>Ecdysozoa</taxon>
        <taxon>Arthropoda</taxon>
        <taxon>Hexapoda</taxon>
        <taxon>Insecta</taxon>
        <taxon>Pterygota</taxon>
        <taxon>Neoptera</taxon>
        <taxon>Paraneoptera</taxon>
        <taxon>Hemiptera</taxon>
        <taxon>Heteroptera</taxon>
        <taxon>Panheteroptera</taxon>
        <taxon>Cimicomorpha</taxon>
        <taxon>Reduviidae</taxon>
        <taxon>Harpactorinae</taxon>
        <taxon>Harpactorini</taxon>
        <taxon>Rhynocoris</taxon>
    </lineage>
</organism>
<evidence type="ECO:0000313" key="3">
    <source>
        <dbReference type="Proteomes" id="UP001461498"/>
    </source>
</evidence>
<gene>
    <name evidence="2" type="ORF">O3M35_002581</name>
</gene>
<keyword evidence="1" id="KW-0472">Membrane</keyword>
<evidence type="ECO:0000313" key="2">
    <source>
        <dbReference type="EMBL" id="KAK9499560.1"/>
    </source>
</evidence>
<proteinExistence type="predicted"/>
<name>A0AAW1CTH5_9HEMI</name>
<protein>
    <submittedName>
        <fullName evidence="2">Uncharacterized protein</fullName>
    </submittedName>
</protein>
<keyword evidence="3" id="KW-1185">Reference proteome</keyword>
<dbReference type="Proteomes" id="UP001461498">
    <property type="component" value="Unassembled WGS sequence"/>
</dbReference>
<reference evidence="2 3" key="1">
    <citation type="submission" date="2022-12" db="EMBL/GenBank/DDBJ databases">
        <title>Chromosome-level genome assembly of true bugs.</title>
        <authorList>
            <person name="Ma L."/>
            <person name="Li H."/>
        </authorList>
    </citation>
    <scope>NUCLEOTIDE SEQUENCE [LARGE SCALE GENOMIC DNA]</scope>
    <source>
        <strain evidence="2">Lab_2022b</strain>
    </source>
</reference>
<keyword evidence="1" id="KW-0812">Transmembrane</keyword>
<feature type="transmembrane region" description="Helical" evidence="1">
    <location>
        <begin position="102"/>
        <end position="127"/>
    </location>
</feature>
<comment type="caution">
    <text evidence="2">The sequence shown here is derived from an EMBL/GenBank/DDBJ whole genome shotgun (WGS) entry which is preliminary data.</text>
</comment>
<feature type="transmembrane region" description="Helical" evidence="1">
    <location>
        <begin position="12"/>
        <end position="32"/>
    </location>
</feature>
<accession>A0AAW1CTH5</accession>
<dbReference type="EMBL" id="JAPXFL010000011">
    <property type="protein sequence ID" value="KAK9499560.1"/>
    <property type="molecule type" value="Genomic_DNA"/>
</dbReference>
<dbReference type="AlphaFoldDB" id="A0AAW1CTH5"/>